<dbReference type="Proteomes" id="UP001218579">
    <property type="component" value="Unassembled WGS sequence"/>
</dbReference>
<organism evidence="4 5">
    <name type="scientific">Asticcacaulis machinosus</name>
    <dbReference type="NCBI Taxonomy" id="2984211"/>
    <lineage>
        <taxon>Bacteria</taxon>
        <taxon>Pseudomonadati</taxon>
        <taxon>Pseudomonadota</taxon>
        <taxon>Alphaproteobacteria</taxon>
        <taxon>Caulobacterales</taxon>
        <taxon>Caulobacteraceae</taxon>
        <taxon>Asticcacaulis</taxon>
    </lineage>
</organism>
<dbReference type="InterPro" id="IPR015797">
    <property type="entry name" value="NUDIX_hydrolase-like_dom_sf"/>
</dbReference>
<dbReference type="EMBL" id="JAQQKV010000004">
    <property type="protein sequence ID" value="MDC7677531.1"/>
    <property type="molecule type" value="Genomic_DNA"/>
</dbReference>
<protein>
    <submittedName>
        <fullName evidence="4">NUDIX domain-containing protein</fullName>
    </submittedName>
</protein>
<comment type="cofactor">
    <cofactor evidence="1">
        <name>Mg(2+)</name>
        <dbReference type="ChEBI" id="CHEBI:18420"/>
    </cofactor>
</comment>
<evidence type="ECO:0000259" key="3">
    <source>
        <dbReference type="PROSITE" id="PS51462"/>
    </source>
</evidence>
<dbReference type="Pfam" id="PF00293">
    <property type="entry name" value="NUDIX"/>
    <property type="match status" value="1"/>
</dbReference>
<dbReference type="PROSITE" id="PS51462">
    <property type="entry name" value="NUDIX"/>
    <property type="match status" value="1"/>
</dbReference>
<comment type="caution">
    <text evidence="4">The sequence shown here is derived from an EMBL/GenBank/DDBJ whole genome shotgun (WGS) entry which is preliminary data.</text>
</comment>
<feature type="domain" description="Nudix hydrolase" evidence="3">
    <location>
        <begin position="17"/>
        <end position="149"/>
    </location>
</feature>
<reference evidence="4 5" key="1">
    <citation type="submission" date="2023-01" db="EMBL/GenBank/DDBJ databases">
        <title>Novel species of the genus Asticcacaulis isolated from rivers.</title>
        <authorList>
            <person name="Lu H."/>
        </authorList>
    </citation>
    <scope>NUCLEOTIDE SEQUENCE [LARGE SCALE GENOMIC DNA]</scope>
    <source>
        <strain evidence="4 5">LKC15W</strain>
    </source>
</reference>
<dbReference type="InterPro" id="IPR000086">
    <property type="entry name" value="NUDIX_hydrolase_dom"/>
</dbReference>
<dbReference type="PROSITE" id="PS00893">
    <property type="entry name" value="NUDIX_BOX"/>
    <property type="match status" value="1"/>
</dbReference>
<dbReference type="RefSeq" id="WP_272745856.1">
    <property type="nucleotide sequence ID" value="NZ_JAQQKV010000004.1"/>
</dbReference>
<name>A0ABT5HN07_9CAUL</name>
<keyword evidence="2" id="KW-0378">Hydrolase</keyword>
<sequence length="152" mass="17124">MAGTLTFGERNPALELVRRTTAHGILIRDGQLACVAIGLGDLIYDIPGGAVDGDETHHQALVREFLEETGLKVTPGRLVTDVRQYVVNRNDPRQQYLNHAHIFEVSLIGERLEAKIEDDHELIWLEPLEIIKCIRNDGYAWAITKWLRSVSS</sequence>
<gene>
    <name evidence="4" type="ORF">PQU98_15420</name>
</gene>
<dbReference type="SUPFAM" id="SSF55811">
    <property type="entry name" value="Nudix"/>
    <property type="match status" value="1"/>
</dbReference>
<keyword evidence="5" id="KW-1185">Reference proteome</keyword>
<dbReference type="PANTHER" id="PTHR43736:SF1">
    <property type="entry name" value="DIHYDRONEOPTERIN TRIPHOSPHATE DIPHOSPHATASE"/>
    <property type="match status" value="1"/>
</dbReference>
<evidence type="ECO:0000256" key="1">
    <source>
        <dbReference type="ARBA" id="ARBA00001946"/>
    </source>
</evidence>
<dbReference type="Gene3D" id="3.90.79.10">
    <property type="entry name" value="Nucleoside Triphosphate Pyrophosphohydrolase"/>
    <property type="match status" value="1"/>
</dbReference>
<accession>A0ABT5HN07</accession>
<evidence type="ECO:0000313" key="5">
    <source>
        <dbReference type="Proteomes" id="UP001218579"/>
    </source>
</evidence>
<evidence type="ECO:0000256" key="2">
    <source>
        <dbReference type="ARBA" id="ARBA00022801"/>
    </source>
</evidence>
<dbReference type="PANTHER" id="PTHR43736">
    <property type="entry name" value="ADP-RIBOSE PYROPHOSPHATASE"/>
    <property type="match status" value="1"/>
</dbReference>
<evidence type="ECO:0000313" key="4">
    <source>
        <dbReference type="EMBL" id="MDC7677531.1"/>
    </source>
</evidence>
<dbReference type="InterPro" id="IPR020084">
    <property type="entry name" value="NUDIX_hydrolase_CS"/>
</dbReference>
<proteinExistence type="predicted"/>